<organism evidence="1 2">
    <name type="scientific">Cenarchaeum symbiosum (strain A)</name>
    <dbReference type="NCBI Taxonomy" id="414004"/>
    <lineage>
        <taxon>Archaea</taxon>
        <taxon>Nitrososphaerota</taxon>
        <taxon>Candidatus Cenarchaeales</taxon>
        <taxon>Candidatus Cenarchaeaceae</taxon>
        <taxon>Candidatus Cenarchaeum</taxon>
    </lineage>
</organism>
<proteinExistence type="predicted"/>
<gene>
    <name evidence="1" type="ordered locus">CENSYa_1030</name>
</gene>
<dbReference type="STRING" id="414004.CENSYa_1030"/>
<accession>A0RWE4</accession>
<dbReference type="KEGG" id="csy:CENSYa_1030"/>
<dbReference type="EnsemblBacteria" id="ABK77661">
    <property type="protein sequence ID" value="ABK77661"/>
    <property type="gene ID" value="CENSYa_1030"/>
</dbReference>
<dbReference type="AlphaFoldDB" id="A0RWE4"/>
<dbReference type="Proteomes" id="UP000000758">
    <property type="component" value="Chromosome"/>
</dbReference>
<evidence type="ECO:0000313" key="2">
    <source>
        <dbReference type="Proteomes" id="UP000000758"/>
    </source>
</evidence>
<dbReference type="HOGENOM" id="CLU_075233_0_0_2"/>
<keyword evidence="2" id="KW-1185">Reference proteome</keyword>
<reference evidence="1 2" key="1">
    <citation type="journal article" date="2006" name="Proc. Natl. Acad. Sci. U.S.A.">
        <title>Genomic analysis of the uncultivated marine crenarchaeote Cenarchaeum symbiosum.</title>
        <authorList>
            <person name="Hallam S.J."/>
            <person name="Konstantinidis K.T."/>
            <person name="Putnam N."/>
            <person name="Schleper C."/>
            <person name="Watanabe Y."/>
            <person name="Sugahara J."/>
            <person name="Preston C."/>
            <person name="de la Torre J."/>
            <person name="Richardson P.M."/>
            <person name="DeLong E.F."/>
        </authorList>
    </citation>
    <scope>NUCLEOTIDE SEQUENCE [LARGE SCALE GENOMIC DNA]</scope>
    <source>
        <strain evidence="2">A</strain>
    </source>
</reference>
<evidence type="ECO:0000313" key="1">
    <source>
        <dbReference type="EMBL" id="ABK77661.1"/>
    </source>
</evidence>
<dbReference type="EMBL" id="DP000238">
    <property type="protein sequence ID" value="ABK77661.1"/>
    <property type="molecule type" value="Genomic_DNA"/>
</dbReference>
<name>A0RWE4_CENSY</name>
<sequence length="214" mass="22376">MNLGGYAVITGLAAVLALAIMPSEGEVIEGAQMYGMAEIVQRDASGIVLSQVIHNQVLDDGEELILHAVFDTDQDPLGSSQRVSVLCPTNEAFDETTSANLLGPRSSILMSSGNTCRADSSVGIVNGTATIGPIDFPFETSGFNSGTVQIGSNFFDHIPINTVAVCARDAINTADITCNNSGNVFAAIDTSGVQFRDGDTLTITYTFDISSPMS</sequence>
<protein>
    <submittedName>
        <fullName evidence="1">Uncharacterized protein</fullName>
    </submittedName>
</protein>